<dbReference type="REBASE" id="105124">
    <property type="entry name" value="M.BpsR44ORF2341P"/>
</dbReference>
<evidence type="ECO:0000313" key="7">
    <source>
        <dbReference type="Proteomes" id="UP000030475"/>
    </source>
</evidence>
<dbReference type="SUPFAM" id="SSF53335">
    <property type="entry name" value="S-adenosyl-L-methionine-dependent methyltransferases"/>
    <property type="match status" value="1"/>
</dbReference>
<evidence type="ECO:0000256" key="2">
    <source>
        <dbReference type="ARBA" id="ARBA00022679"/>
    </source>
</evidence>
<dbReference type="InterPro" id="IPR002941">
    <property type="entry name" value="DNA_methylase_N4/N6"/>
</dbReference>
<feature type="domain" description="DNA methylase N-4/N-6" evidence="5">
    <location>
        <begin position="227"/>
        <end position="285"/>
    </location>
</feature>
<dbReference type="InterPro" id="IPR001091">
    <property type="entry name" value="RM_Methyltransferase"/>
</dbReference>
<keyword evidence="2" id="KW-0808">Transferase</keyword>
<keyword evidence="1" id="KW-0489">Methyltransferase</keyword>
<dbReference type="EC" id="2.1.1.-" evidence="3"/>
<dbReference type="InterPro" id="IPR029063">
    <property type="entry name" value="SAM-dependent_MTases_sf"/>
</dbReference>
<gene>
    <name evidence="6" type="ORF">Y036_2341</name>
</gene>
<dbReference type="AlphaFoldDB" id="A0AA40JD83"/>
<comment type="similarity">
    <text evidence="3">Belongs to the N(4)/N(6)-methyltransferase family.</text>
</comment>
<dbReference type="Pfam" id="PF01555">
    <property type="entry name" value="N6_N4_Mtase"/>
    <property type="match status" value="2"/>
</dbReference>
<feature type="region of interest" description="Disordered" evidence="4">
    <location>
        <begin position="71"/>
        <end position="92"/>
    </location>
</feature>
<dbReference type="GO" id="GO:0032259">
    <property type="term" value="P:methylation"/>
    <property type="evidence" value="ECO:0007669"/>
    <property type="project" value="UniProtKB-KW"/>
</dbReference>
<dbReference type="NCBIfam" id="TIGR01634">
    <property type="entry name" value="tail_P2_I"/>
    <property type="match status" value="1"/>
</dbReference>
<dbReference type="GO" id="GO:0008170">
    <property type="term" value="F:N-methyltransferase activity"/>
    <property type="evidence" value="ECO:0007669"/>
    <property type="project" value="InterPro"/>
</dbReference>
<name>A0AA40JD83_BURPE</name>
<evidence type="ECO:0000313" key="6">
    <source>
        <dbReference type="EMBL" id="KGX08396.1"/>
    </source>
</evidence>
<protein>
    <recommendedName>
        <fullName evidence="3">Methyltransferase</fullName>
        <ecNumber evidence="3">2.1.1.-</ecNumber>
    </recommendedName>
</protein>
<dbReference type="Proteomes" id="UP000030475">
    <property type="component" value="Unassembled WGS sequence"/>
</dbReference>
<dbReference type="Gene3D" id="3.40.50.150">
    <property type="entry name" value="Vaccinia Virus protein VP39"/>
    <property type="match status" value="1"/>
</dbReference>
<evidence type="ECO:0000256" key="3">
    <source>
        <dbReference type="RuleBase" id="RU362026"/>
    </source>
</evidence>
<comment type="caution">
    <text evidence="6">The sequence shown here is derived from an EMBL/GenBank/DDBJ whole genome shotgun (WGS) entry which is preliminary data.</text>
</comment>
<dbReference type="EMBL" id="JQIM01000010">
    <property type="protein sequence ID" value="KGX08396.1"/>
    <property type="molecule type" value="Genomic_DNA"/>
</dbReference>
<reference evidence="6 7" key="1">
    <citation type="submission" date="2014-08" db="EMBL/GenBank/DDBJ databases">
        <authorList>
            <person name="Bunnell A."/>
            <person name="Chain P.S."/>
            <person name="Chertkov O."/>
            <person name="Currie B.J."/>
            <person name="Daligault H.E."/>
            <person name="Davenport K.W."/>
            <person name="Davis C."/>
            <person name="Gleasner C.D."/>
            <person name="Johnson S.L."/>
            <person name="Kaestli M."/>
            <person name="Koren S."/>
            <person name="Kunde Y.A."/>
            <person name="Mayo M."/>
            <person name="McMurry K.K."/>
            <person name="Price E.P."/>
            <person name="Reitenga K.G."/>
            <person name="Robison R."/>
            <person name="Rosovitz M.J."/>
            <person name="Sarovich D.S."/>
            <person name="Teshima H."/>
        </authorList>
    </citation>
    <scope>NUCLEOTIDE SEQUENCE [LARGE SCALE GENOMIC DNA]</scope>
    <source>
        <strain evidence="6 7">MSHR44</strain>
    </source>
</reference>
<feature type="domain" description="DNA methylase N-4/N-6" evidence="5">
    <location>
        <begin position="131"/>
        <end position="206"/>
    </location>
</feature>
<proteinExistence type="inferred from homology"/>
<evidence type="ECO:0000259" key="5">
    <source>
        <dbReference type="Pfam" id="PF01555"/>
    </source>
</evidence>
<dbReference type="InterPro" id="IPR006521">
    <property type="entry name" value="Tail_protein_I"/>
</dbReference>
<sequence length="303" mass="33946">MTRWATSLLPPNATALERRLADTNARISDIPVDIGKLMDPDAIPLRFLPWLAWHLGVETWKDYWPEQVKRARESGNPDRAQERHGRSRARSVRVVRRERRDARVVREDAEGPAGHVRNLDDGRRARRHPGDWCHAWLSECRRALKPGGLLVSFIDWRQLPTLTDVVQAAGLTLRGVAVWDKTLGRMRLRRGGFAQQAEFVVWASRGAMRGCDVYLPGVFPCRLPLPKQHVTEKPLDIAREVVRLVPAGVVVCDLFAGSGTFLAAAREAGLHWVGSETNQAYHAISSARLDATTDDSGVQPRSI</sequence>
<dbReference type="Pfam" id="PF09684">
    <property type="entry name" value="Tail_P2_I"/>
    <property type="match status" value="1"/>
</dbReference>
<organism evidence="6 7">
    <name type="scientific">Burkholderia pseudomallei</name>
    <name type="common">Pseudomonas pseudomallei</name>
    <dbReference type="NCBI Taxonomy" id="28450"/>
    <lineage>
        <taxon>Bacteria</taxon>
        <taxon>Pseudomonadati</taxon>
        <taxon>Pseudomonadota</taxon>
        <taxon>Betaproteobacteria</taxon>
        <taxon>Burkholderiales</taxon>
        <taxon>Burkholderiaceae</taxon>
        <taxon>Burkholderia</taxon>
        <taxon>pseudomallei group</taxon>
    </lineage>
</organism>
<accession>A0AA40JD83</accession>
<evidence type="ECO:0000256" key="4">
    <source>
        <dbReference type="SAM" id="MobiDB-lite"/>
    </source>
</evidence>
<dbReference type="PRINTS" id="PR00508">
    <property type="entry name" value="S21N4MTFRASE"/>
</dbReference>
<feature type="compositionally biased region" description="Basic and acidic residues" evidence="4">
    <location>
        <begin position="71"/>
        <end position="84"/>
    </location>
</feature>
<evidence type="ECO:0000256" key="1">
    <source>
        <dbReference type="ARBA" id="ARBA00022603"/>
    </source>
</evidence>
<dbReference type="GO" id="GO:0003677">
    <property type="term" value="F:DNA binding"/>
    <property type="evidence" value="ECO:0007669"/>
    <property type="project" value="InterPro"/>
</dbReference>